<dbReference type="GO" id="GO:0009055">
    <property type="term" value="F:electron transfer activity"/>
    <property type="evidence" value="ECO:0007669"/>
    <property type="project" value="UniProtKB-UniRule"/>
</dbReference>
<comment type="similarity">
    <text evidence="6">Belongs to the azoreductase type 1 family.</text>
</comment>
<comment type="cofactor">
    <cofactor evidence="6">
        <name>FMN</name>
        <dbReference type="ChEBI" id="CHEBI:58210"/>
    </cofactor>
    <text evidence="6">Binds 1 FMN per subunit.</text>
</comment>
<dbReference type="PANTHER" id="PTHR43741:SF4">
    <property type="entry name" value="FMN-DEPENDENT NADH:QUINONE OXIDOREDUCTASE"/>
    <property type="match status" value="1"/>
</dbReference>
<dbReference type="EMBL" id="HG916765">
    <property type="protein sequence ID" value="CDM25621.1"/>
    <property type="molecule type" value="Genomic_DNA"/>
</dbReference>
<comment type="catalytic activity">
    <reaction evidence="5">
        <text>N,N-dimethyl-1,4-phenylenediamine + anthranilate + 2 NAD(+) = 2-(4-dimethylaminophenyl)diazenylbenzoate + 2 NADH + 2 H(+)</text>
        <dbReference type="Rhea" id="RHEA:55872"/>
        <dbReference type="ChEBI" id="CHEBI:15378"/>
        <dbReference type="ChEBI" id="CHEBI:15783"/>
        <dbReference type="ChEBI" id="CHEBI:16567"/>
        <dbReference type="ChEBI" id="CHEBI:57540"/>
        <dbReference type="ChEBI" id="CHEBI:57945"/>
        <dbReference type="ChEBI" id="CHEBI:71579"/>
        <dbReference type="EC" id="1.7.1.17"/>
    </reaction>
    <physiologicalReaction direction="right-to-left" evidence="5">
        <dbReference type="Rhea" id="RHEA:55874"/>
    </physiologicalReaction>
</comment>
<dbReference type="GO" id="GO:0016655">
    <property type="term" value="F:oxidoreductase activity, acting on NAD(P)H, quinone or similar compound as acceptor"/>
    <property type="evidence" value="ECO:0007669"/>
    <property type="project" value="InterPro"/>
</dbReference>
<dbReference type="InterPro" id="IPR029039">
    <property type="entry name" value="Flavoprotein-like_sf"/>
</dbReference>
<evidence type="ECO:0000313" key="9">
    <source>
        <dbReference type="Proteomes" id="UP000019805"/>
    </source>
</evidence>
<reference evidence="8 9" key="1">
    <citation type="journal article" date="2014" name="BMC Microbiol.">
        <title>The oxygen-independent metabolism of cyclic monoterpenes in Castellaniella defragrans 65Phen.</title>
        <authorList>
            <person name="Petasch J."/>
            <person name="Disch E.M."/>
            <person name="Markert S."/>
            <person name="Becher D."/>
            <person name="Schweder T."/>
            <person name="Huttel B."/>
            <person name="Reinhardt R."/>
            <person name="Harder J."/>
        </authorList>
    </citation>
    <scope>NUCLEOTIDE SEQUENCE [LARGE SCALE GENOMIC DNA]</scope>
    <source>
        <strain evidence="8">65Phen</strain>
    </source>
</reference>
<dbReference type="PANTHER" id="PTHR43741">
    <property type="entry name" value="FMN-DEPENDENT NADH-AZOREDUCTASE 1"/>
    <property type="match status" value="1"/>
</dbReference>
<dbReference type="InterPro" id="IPR050104">
    <property type="entry name" value="FMN-dep_NADH:Q_OxRdtase_AzoR1"/>
</dbReference>
<dbReference type="PATRIC" id="fig|1437824.5.peg.3141"/>
<feature type="binding site" evidence="6">
    <location>
        <begin position="156"/>
        <end position="159"/>
    </location>
    <ligand>
        <name>FMN</name>
        <dbReference type="ChEBI" id="CHEBI:58210"/>
    </ligand>
</feature>
<dbReference type="AlphaFoldDB" id="W8X5Z9"/>
<dbReference type="Gene3D" id="3.40.50.360">
    <property type="match status" value="1"/>
</dbReference>
<dbReference type="SUPFAM" id="SSF52218">
    <property type="entry name" value="Flavoproteins"/>
    <property type="match status" value="1"/>
</dbReference>
<comment type="function">
    <text evidence="6">Quinone reductase that provides resistance to thiol-specific stress caused by electrophilic quinones.</text>
</comment>
<dbReference type="EC" id="1.7.1.17" evidence="6"/>
<dbReference type="Pfam" id="PF02525">
    <property type="entry name" value="Flavodoxin_2"/>
    <property type="match status" value="1"/>
</dbReference>
<protein>
    <recommendedName>
        <fullName evidence="6">FMN dependent NADH:quinone oxidoreductase</fullName>
        <ecNumber evidence="6">1.6.5.-</ecNumber>
    </recommendedName>
    <alternativeName>
        <fullName evidence="6">Azo-dye reductase</fullName>
    </alternativeName>
    <alternativeName>
        <fullName evidence="6">FMN-dependent NADH-azo compound oxidoreductase</fullName>
    </alternativeName>
    <alternativeName>
        <fullName evidence="6">FMN-dependent NADH-azoreductase</fullName>
        <ecNumber evidence="6">1.7.1.17</ecNumber>
    </alternativeName>
</protein>
<dbReference type="Proteomes" id="UP000019805">
    <property type="component" value="Chromosome"/>
</dbReference>
<dbReference type="GO" id="GO:0010181">
    <property type="term" value="F:FMN binding"/>
    <property type="evidence" value="ECO:0007669"/>
    <property type="project" value="UniProtKB-UniRule"/>
</dbReference>
<comment type="subunit">
    <text evidence="6">Homodimer.</text>
</comment>
<comment type="caution">
    <text evidence="6">Lacks conserved residue(s) required for the propagation of feature annotation.</text>
</comment>
<keyword evidence="1 6" id="KW-0285">Flavoprotein</keyword>
<dbReference type="EC" id="1.6.5.-" evidence="6"/>
<evidence type="ECO:0000256" key="5">
    <source>
        <dbReference type="ARBA" id="ARBA00048542"/>
    </source>
</evidence>
<comment type="function">
    <text evidence="6">Also exhibits azoreductase activity. Catalyzes the reductive cleavage of the azo bond in aromatic azo compounds to the corresponding amines.</text>
</comment>
<accession>W8X5Z9</accession>
<dbReference type="InterPro" id="IPR003680">
    <property type="entry name" value="Flavodoxin_fold"/>
</dbReference>
<dbReference type="GO" id="GO:0016652">
    <property type="term" value="F:oxidoreductase activity, acting on NAD(P)H as acceptor"/>
    <property type="evidence" value="ECO:0007669"/>
    <property type="project" value="UniProtKB-UniRule"/>
</dbReference>
<proteinExistence type="inferred from homology"/>
<name>W8X5Z9_CASD6</name>
<comment type="catalytic activity">
    <reaction evidence="6">
        <text>2 a quinone + NADH + H(+) = 2 a 1,4-benzosemiquinone + NAD(+)</text>
        <dbReference type="Rhea" id="RHEA:65952"/>
        <dbReference type="ChEBI" id="CHEBI:15378"/>
        <dbReference type="ChEBI" id="CHEBI:57540"/>
        <dbReference type="ChEBI" id="CHEBI:57945"/>
        <dbReference type="ChEBI" id="CHEBI:132124"/>
        <dbReference type="ChEBI" id="CHEBI:134225"/>
    </reaction>
</comment>
<dbReference type="KEGG" id="cdn:BN940_15901"/>
<dbReference type="HOGENOM" id="CLU_088964_0_0_4"/>
<dbReference type="eggNOG" id="COG1182">
    <property type="taxonomic scope" value="Bacteria"/>
</dbReference>
<sequence length="220" mass="23782">MENDGHRNFFIRMGPFMKLLHIDSSITGQNSVTRGLTRTIVEQQKAAHPGLAVEYLDLALQAPAPLSLDALGFRLPPSDEALSDVQRRENEISEALVSQLIAADVVVIGSPLYNFTVPAQLKAWLDRVAQVGRTFKYTENGPVGLLGGKTVILALSRGGVYSSSDAGNAMEHQESYLKTIFGFMGVTDIRVVRAEGMDMGPESRARGLAQAQEDILALAA</sequence>
<dbReference type="HAMAP" id="MF_01216">
    <property type="entry name" value="Azoreductase_type1"/>
    <property type="match status" value="1"/>
</dbReference>
<gene>
    <name evidence="6" type="primary">azoR</name>
    <name evidence="8" type="ORF">BN940_15901</name>
</gene>
<evidence type="ECO:0000256" key="2">
    <source>
        <dbReference type="ARBA" id="ARBA00022643"/>
    </source>
</evidence>
<feature type="binding site" evidence="6">
    <location>
        <position position="25"/>
    </location>
    <ligand>
        <name>FMN</name>
        <dbReference type="ChEBI" id="CHEBI:58210"/>
    </ligand>
</feature>
<evidence type="ECO:0000256" key="1">
    <source>
        <dbReference type="ARBA" id="ARBA00022630"/>
    </source>
</evidence>
<evidence type="ECO:0000256" key="4">
    <source>
        <dbReference type="ARBA" id="ARBA00023027"/>
    </source>
</evidence>
<keyword evidence="4 6" id="KW-0520">NAD</keyword>
<evidence type="ECO:0000259" key="7">
    <source>
        <dbReference type="Pfam" id="PF02525"/>
    </source>
</evidence>
<evidence type="ECO:0000313" key="8">
    <source>
        <dbReference type="EMBL" id="CDM25621.1"/>
    </source>
</evidence>
<dbReference type="InterPro" id="IPR023048">
    <property type="entry name" value="NADH:quinone_OxRdtase_FMN_depd"/>
</dbReference>
<feature type="domain" description="Flavodoxin-like fold" evidence="7">
    <location>
        <begin position="17"/>
        <end position="217"/>
    </location>
</feature>
<keyword evidence="3 6" id="KW-0560">Oxidoreductase</keyword>
<keyword evidence="9" id="KW-1185">Reference proteome</keyword>
<evidence type="ECO:0000256" key="3">
    <source>
        <dbReference type="ARBA" id="ARBA00023002"/>
    </source>
</evidence>
<evidence type="ECO:0000256" key="6">
    <source>
        <dbReference type="HAMAP-Rule" id="MF_01216"/>
    </source>
</evidence>
<keyword evidence="2 6" id="KW-0288">FMN</keyword>
<organism evidence="8 9">
    <name type="scientific">Castellaniella defragrans (strain DSM 12143 / CCUG 39792 / 65Phen)</name>
    <name type="common">Alcaligenes defragrans</name>
    <dbReference type="NCBI Taxonomy" id="1437824"/>
    <lineage>
        <taxon>Bacteria</taxon>
        <taxon>Pseudomonadati</taxon>
        <taxon>Pseudomonadota</taxon>
        <taxon>Betaproteobacteria</taxon>
        <taxon>Burkholderiales</taxon>
        <taxon>Alcaligenaceae</taxon>
        <taxon>Castellaniella</taxon>
    </lineage>
</organism>